<gene>
    <name evidence="3" type="primary">gst_2</name>
    <name evidence="3" type="ORF">MPOCJGCO_1104</name>
</gene>
<dbReference type="SUPFAM" id="SSF52833">
    <property type="entry name" value="Thioredoxin-like"/>
    <property type="match status" value="1"/>
</dbReference>
<dbReference type="SFLD" id="SFLDS00019">
    <property type="entry name" value="Glutathione_Transferase_(cytos"/>
    <property type="match status" value="1"/>
</dbReference>
<dbReference type="RefSeq" id="WP_238181611.1">
    <property type="nucleotide sequence ID" value="NZ_BPRB01000060.1"/>
</dbReference>
<dbReference type="InterPro" id="IPR004045">
    <property type="entry name" value="Glutathione_S-Trfase_N"/>
</dbReference>
<proteinExistence type="predicted"/>
<dbReference type="SUPFAM" id="SSF47616">
    <property type="entry name" value="GST C-terminal domain-like"/>
    <property type="match status" value="1"/>
</dbReference>
<dbReference type="SFLD" id="SFLDG00358">
    <property type="entry name" value="Main_(cytGST)"/>
    <property type="match status" value="1"/>
</dbReference>
<dbReference type="InterPro" id="IPR040079">
    <property type="entry name" value="Glutathione_S-Trfase"/>
</dbReference>
<dbReference type="EMBL" id="BPRB01000060">
    <property type="protein sequence ID" value="GJE59018.1"/>
    <property type="molecule type" value="Genomic_DNA"/>
</dbReference>
<keyword evidence="4" id="KW-1185">Reference proteome</keyword>
<comment type="caution">
    <text evidence="3">The sequence shown here is derived from an EMBL/GenBank/DDBJ whole genome shotgun (WGS) entry which is preliminary data.</text>
</comment>
<dbReference type="PROSITE" id="PS50405">
    <property type="entry name" value="GST_CTER"/>
    <property type="match status" value="1"/>
</dbReference>
<name>A0ABQ4TYF2_9HYPH</name>
<dbReference type="InterPro" id="IPR010987">
    <property type="entry name" value="Glutathione-S-Trfase_C-like"/>
</dbReference>
<dbReference type="InterPro" id="IPR036249">
    <property type="entry name" value="Thioredoxin-like_sf"/>
</dbReference>
<evidence type="ECO:0000313" key="4">
    <source>
        <dbReference type="Proteomes" id="UP001055057"/>
    </source>
</evidence>
<reference evidence="3" key="2">
    <citation type="submission" date="2021-08" db="EMBL/GenBank/DDBJ databases">
        <authorList>
            <person name="Tani A."/>
            <person name="Ola A."/>
            <person name="Ogura Y."/>
            <person name="Katsura K."/>
            <person name="Hayashi T."/>
        </authorList>
    </citation>
    <scope>NUCLEOTIDE SEQUENCE</scope>
    <source>
        <strain evidence="3">DSM 23632</strain>
    </source>
</reference>
<dbReference type="InterPro" id="IPR036282">
    <property type="entry name" value="Glutathione-S-Trfase_C_sf"/>
</dbReference>
<evidence type="ECO:0000259" key="2">
    <source>
        <dbReference type="PROSITE" id="PS50405"/>
    </source>
</evidence>
<evidence type="ECO:0000259" key="1">
    <source>
        <dbReference type="PROSITE" id="PS50404"/>
    </source>
</evidence>
<dbReference type="Pfam" id="PF13409">
    <property type="entry name" value="GST_N_2"/>
    <property type="match status" value="1"/>
</dbReference>
<dbReference type="PANTHER" id="PTHR44051:SF8">
    <property type="entry name" value="GLUTATHIONE S-TRANSFERASE GSTA"/>
    <property type="match status" value="1"/>
</dbReference>
<evidence type="ECO:0000313" key="3">
    <source>
        <dbReference type="EMBL" id="GJE59018.1"/>
    </source>
</evidence>
<dbReference type="PANTHER" id="PTHR44051">
    <property type="entry name" value="GLUTATHIONE S-TRANSFERASE-RELATED"/>
    <property type="match status" value="1"/>
</dbReference>
<dbReference type="Gene3D" id="3.40.30.10">
    <property type="entry name" value="Glutaredoxin"/>
    <property type="match status" value="1"/>
</dbReference>
<organism evidence="3 4">
    <name type="scientific">Methylobacterium trifolii</name>
    <dbReference type="NCBI Taxonomy" id="1003092"/>
    <lineage>
        <taxon>Bacteria</taxon>
        <taxon>Pseudomonadati</taxon>
        <taxon>Pseudomonadota</taxon>
        <taxon>Alphaproteobacteria</taxon>
        <taxon>Hyphomicrobiales</taxon>
        <taxon>Methylobacteriaceae</taxon>
        <taxon>Methylobacterium</taxon>
    </lineage>
</organism>
<dbReference type="CDD" id="cd03188">
    <property type="entry name" value="GST_C_Beta"/>
    <property type="match status" value="1"/>
</dbReference>
<protein>
    <submittedName>
        <fullName evidence="3">Glutathione S-transferase</fullName>
    </submittedName>
</protein>
<dbReference type="NCBIfam" id="NF007831">
    <property type="entry name" value="PRK10542.1"/>
    <property type="match status" value="1"/>
</dbReference>
<feature type="domain" description="GST N-terminal" evidence="1">
    <location>
        <begin position="1"/>
        <end position="81"/>
    </location>
</feature>
<dbReference type="Gene3D" id="1.20.1050.10">
    <property type="match status" value="1"/>
</dbReference>
<dbReference type="CDD" id="cd03057">
    <property type="entry name" value="GST_N_Beta"/>
    <property type="match status" value="1"/>
</dbReference>
<dbReference type="Pfam" id="PF13410">
    <property type="entry name" value="GST_C_2"/>
    <property type="match status" value="1"/>
</dbReference>
<dbReference type="Proteomes" id="UP001055057">
    <property type="component" value="Unassembled WGS sequence"/>
</dbReference>
<dbReference type="SFLD" id="SFLDG01150">
    <property type="entry name" value="Main.1:_Beta-like"/>
    <property type="match status" value="1"/>
</dbReference>
<dbReference type="PROSITE" id="PS50404">
    <property type="entry name" value="GST_NTER"/>
    <property type="match status" value="1"/>
</dbReference>
<reference evidence="3" key="1">
    <citation type="journal article" date="2021" name="Front. Microbiol.">
        <title>Comprehensive Comparative Genomics and Phenotyping of Methylobacterium Species.</title>
        <authorList>
            <person name="Alessa O."/>
            <person name="Ogura Y."/>
            <person name="Fujitani Y."/>
            <person name="Takami H."/>
            <person name="Hayashi T."/>
            <person name="Sahin N."/>
            <person name="Tani A."/>
        </authorList>
    </citation>
    <scope>NUCLEOTIDE SEQUENCE</scope>
    <source>
        <strain evidence="3">DSM 23632</strain>
    </source>
</reference>
<feature type="domain" description="GST C-terminal" evidence="2">
    <location>
        <begin position="87"/>
        <end position="205"/>
    </location>
</feature>
<sequence length="205" mass="21968">MKLFYAPGACSLSPHIVLRELDLPFELEAVDLKTKTTASGADFTTINPKGYVPALQLNDGEVLTEGAAIVQYLADKHAPGTLAPLAGTVERARLNGHLNFISAELHKAFGPLFNPALAPEAREAALANLGRKLDVVDRALSDNRPYLTGPDFTVADAYLFVVLSWTPHLGVDLARWPRLDAFSRRAVARTAVQAAMAAEGLPKAA</sequence>
<accession>A0ABQ4TYF2</accession>